<gene>
    <name evidence="2" type="ORF">DF3PB_1060001</name>
</gene>
<protein>
    <recommendedName>
        <fullName evidence="1">Roadblock/LAMTOR2 domain-containing protein</fullName>
    </recommendedName>
</protein>
<name>A0A380T8R6_9ZZZZ</name>
<dbReference type="Pfam" id="PF03259">
    <property type="entry name" value="Robl_LC7"/>
    <property type="match status" value="1"/>
</dbReference>
<dbReference type="SUPFAM" id="SSF103196">
    <property type="entry name" value="Roadblock/LC7 domain"/>
    <property type="match status" value="1"/>
</dbReference>
<accession>A0A380T8R6</accession>
<dbReference type="InterPro" id="IPR004942">
    <property type="entry name" value="Roadblock/LAMTOR2_dom"/>
</dbReference>
<evidence type="ECO:0000259" key="1">
    <source>
        <dbReference type="Pfam" id="PF03259"/>
    </source>
</evidence>
<dbReference type="EMBL" id="UIDG01000009">
    <property type="protein sequence ID" value="SUS03647.1"/>
    <property type="molecule type" value="Genomic_DNA"/>
</dbReference>
<dbReference type="AlphaFoldDB" id="A0A380T8R6"/>
<evidence type="ECO:0000313" key="2">
    <source>
        <dbReference type="EMBL" id="SUS03647.1"/>
    </source>
</evidence>
<feature type="domain" description="Roadblock/LAMTOR2" evidence="1">
    <location>
        <begin position="135"/>
        <end position="188"/>
    </location>
</feature>
<sequence length="247" mass="26927">MLLTASIGLGSAAALLCAGYLLGSHRGVSAREKLREQGLRQTYELQNLRSLVTREDDRAESKALREALGRMSEALMRQGDALQRIVEPLLHRDTEVESLRTMVQQVLKPLAHREQLAFDLSNLPVPVGQRSELTNLLDRIADAGHFETVVLVNDEGLPLAASTRARDLERLAALSSLLVVFAERLSRNDAPAPLSIVMHDETNTEALCRLFTVGEQRLLLVAVAMGLPLTPTALDAALPKVSSILAT</sequence>
<dbReference type="Gene3D" id="3.30.450.30">
    <property type="entry name" value="Dynein light chain 2a, cytoplasmic"/>
    <property type="match status" value="1"/>
</dbReference>
<reference evidence="2" key="1">
    <citation type="submission" date="2018-07" db="EMBL/GenBank/DDBJ databases">
        <authorList>
            <person name="Quirk P.G."/>
            <person name="Krulwich T.A."/>
        </authorList>
    </citation>
    <scope>NUCLEOTIDE SEQUENCE</scope>
</reference>
<proteinExistence type="predicted"/>
<organism evidence="2">
    <name type="scientific">metagenome</name>
    <dbReference type="NCBI Taxonomy" id="256318"/>
    <lineage>
        <taxon>unclassified sequences</taxon>
        <taxon>metagenomes</taxon>
    </lineage>
</organism>